<name>A0A3D8RAV8_9HELO</name>
<evidence type="ECO:0000313" key="5">
    <source>
        <dbReference type="EMBL" id="RDW71058.1"/>
    </source>
</evidence>
<evidence type="ECO:0000256" key="2">
    <source>
        <dbReference type="ARBA" id="ARBA00046328"/>
    </source>
</evidence>
<dbReference type="PROSITE" id="PS50800">
    <property type="entry name" value="SAP"/>
    <property type="match status" value="1"/>
</dbReference>
<dbReference type="SUPFAM" id="SSF68906">
    <property type="entry name" value="SAP domain"/>
    <property type="match status" value="1"/>
</dbReference>
<keyword evidence="6" id="KW-1185">Reference proteome</keyword>
<dbReference type="PANTHER" id="PTHR46551">
    <property type="entry name" value="SAP DOMAIN-CONTAINING RIBONUCLEOPROTEIN"/>
    <property type="match status" value="1"/>
</dbReference>
<comment type="caution">
    <text evidence="5">The sequence shown here is derived from an EMBL/GenBank/DDBJ whole genome shotgun (WGS) entry which is preliminary data.</text>
</comment>
<dbReference type="InterPro" id="IPR040746">
    <property type="entry name" value="THO1_MOS11_C"/>
</dbReference>
<dbReference type="Gene3D" id="1.10.720.30">
    <property type="entry name" value="SAP domain"/>
    <property type="match status" value="1"/>
</dbReference>
<reference evidence="5 6" key="1">
    <citation type="journal article" date="2018" name="IMA Fungus">
        <title>IMA Genome-F 9: Draft genome sequence of Annulohypoxylon stygium, Aspergillus mulundensis, Berkeleyomyces basicola (syn. Thielaviopsis basicola), Ceratocystis smalleyi, two Cercospora beticola strains, Coleophoma cylindrospora, Fusarium fracticaudum, Phialophora cf. hyalina, and Morchella septimelata.</title>
        <authorList>
            <person name="Wingfield B.D."/>
            <person name="Bills G.F."/>
            <person name="Dong Y."/>
            <person name="Huang W."/>
            <person name="Nel W.J."/>
            <person name="Swalarsk-Parry B.S."/>
            <person name="Vaghefi N."/>
            <person name="Wilken P.M."/>
            <person name="An Z."/>
            <person name="de Beer Z.W."/>
            <person name="De Vos L."/>
            <person name="Chen L."/>
            <person name="Duong T.A."/>
            <person name="Gao Y."/>
            <person name="Hammerbacher A."/>
            <person name="Kikkert J.R."/>
            <person name="Li Y."/>
            <person name="Li H."/>
            <person name="Li K."/>
            <person name="Li Q."/>
            <person name="Liu X."/>
            <person name="Ma X."/>
            <person name="Naidoo K."/>
            <person name="Pethybridge S.J."/>
            <person name="Sun J."/>
            <person name="Steenkamp E.T."/>
            <person name="van der Nest M.A."/>
            <person name="van Wyk S."/>
            <person name="Wingfield M.J."/>
            <person name="Xiong C."/>
            <person name="Yue Q."/>
            <person name="Zhang X."/>
        </authorList>
    </citation>
    <scope>NUCLEOTIDE SEQUENCE [LARGE SCALE GENOMIC DNA]</scope>
    <source>
        <strain evidence="5 6">BP6252</strain>
    </source>
</reference>
<dbReference type="Pfam" id="PF02037">
    <property type="entry name" value="SAP"/>
    <property type="match status" value="1"/>
</dbReference>
<comment type="similarity">
    <text evidence="2">Belongs to the SAP domain-containing ribonucleoprotein family.</text>
</comment>
<feature type="compositionally biased region" description="Acidic residues" evidence="3">
    <location>
        <begin position="51"/>
        <end position="63"/>
    </location>
</feature>
<dbReference type="GO" id="GO:0005634">
    <property type="term" value="C:nucleus"/>
    <property type="evidence" value="ECO:0007669"/>
    <property type="project" value="TreeGrafter"/>
</dbReference>
<dbReference type="EMBL" id="PDLM01000008">
    <property type="protein sequence ID" value="RDW71058.1"/>
    <property type="molecule type" value="Genomic_DNA"/>
</dbReference>
<feature type="compositionally biased region" description="Basic and acidic residues" evidence="3">
    <location>
        <begin position="144"/>
        <end position="153"/>
    </location>
</feature>
<feature type="domain" description="SAP" evidence="4">
    <location>
        <begin position="4"/>
        <end position="38"/>
    </location>
</feature>
<dbReference type="InterPro" id="IPR003034">
    <property type="entry name" value="SAP_dom"/>
</dbReference>
<dbReference type="OrthoDB" id="445357at2759"/>
<feature type="compositionally biased region" description="Basic and acidic residues" evidence="3">
    <location>
        <begin position="239"/>
        <end position="253"/>
    </location>
</feature>
<dbReference type="GO" id="GO:0016973">
    <property type="term" value="P:poly(A)+ mRNA export from nucleus"/>
    <property type="evidence" value="ECO:0007669"/>
    <property type="project" value="TreeGrafter"/>
</dbReference>
<dbReference type="InterPro" id="IPR052240">
    <property type="entry name" value="SAP_domain_ribonucleoprotein"/>
</dbReference>
<feature type="region of interest" description="Disordered" evidence="3">
    <location>
        <begin position="187"/>
        <end position="260"/>
    </location>
</feature>
<dbReference type="SMART" id="SM00513">
    <property type="entry name" value="SAP"/>
    <property type="match status" value="1"/>
</dbReference>
<keyword evidence="1" id="KW-0597">Phosphoprotein</keyword>
<accession>A0A3D8RAV8</accession>
<evidence type="ECO:0000259" key="4">
    <source>
        <dbReference type="PROSITE" id="PS50800"/>
    </source>
</evidence>
<proteinExistence type="inferred from homology"/>
<feature type="compositionally biased region" description="Low complexity" evidence="3">
    <location>
        <begin position="223"/>
        <end position="234"/>
    </location>
</feature>
<organism evidence="5 6">
    <name type="scientific">Coleophoma cylindrospora</name>
    <dbReference type="NCBI Taxonomy" id="1849047"/>
    <lineage>
        <taxon>Eukaryota</taxon>
        <taxon>Fungi</taxon>
        <taxon>Dikarya</taxon>
        <taxon>Ascomycota</taxon>
        <taxon>Pezizomycotina</taxon>
        <taxon>Leotiomycetes</taxon>
        <taxon>Helotiales</taxon>
        <taxon>Dermateaceae</taxon>
        <taxon>Coleophoma</taxon>
    </lineage>
</organism>
<dbReference type="STRING" id="1849047.A0A3D8RAV8"/>
<gene>
    <name evidence="5" type="ORF">BP6252_07621</name>
</gene>
<feature type="compositionally biased region" description="Basic and acidic residues" evidence="3">
    <location>
        <begin position="187"/>
        <end position="222"/>
    </location>
</feature>
<protein>
    <recommendedName>
        <fullName evidence="4">SAP domain-containing protein</fullName>
    </recommendedName>
</protein>
<dbReference type="Pfam" id="PF18592">
    <property type="entry name" value="Tho1_MOS11_C"/>
    <property type="match status" value="1"/>
</dbReference>
<evidence type="ECO:0000256" key="3">
    <source>
        <dbReference type="SAM" id="MobiDB-lite"/>
    </source>
</evidence>
<dbReference type="AlphaFoldDB" id="A0A3D8RAV8"/>
<dbReference type="PANTHER" id="PTHR46551:SF1">
    <property type="entry name" value="SAP DOMAIN-CONTAINING RIBONUCLEOPROTEIN"/>
    <property type="match status" value="1"/>
</dbReference>
<evidence type="ECO:0000313" key="6">
    <source>
        <dbReference type="Proteomes" id="UP000256645"/>
    </source>
</evidence>
<sequence length="260" mass="27693">MTDYNSLKVPDLKKLLQERSLPISGNKADLIARLQDNDGKKPESAPAPATAEDEINWDEEPEPSTEPAKAAVAAGGQGKVANPTAVPNQKVDIDPSTTTELKVTGGEGAPTAADGAIASSGTTAEKVEPEAPKQNFSIGLEQTDAEKEAEKRAARAKRFGITEDDEAKKLAERAKKFGIDNKVEIVKGLDAALPERRAKRGREEKQGGRDAKRQTPDRRTEPAKTAAKPAPAKKPSGKITDDPAEKAKAEARAKRFQTAA</sequence>
<feature type="region of interest" description="Disordered" evidence="3">
    <location>
        <begin position="32"/>
        <end position="164"/>
    </location>
</feature>
<evidence type="ECO:0000256" key="1">
    <source>
        <dbReference type="ARBA" id="ARBA00022553"/>
    </source>
</evidence>
<dbReference type="InterPro" id="IPR036361">
    <property type="entry name" value="SAP_dom_sf"/>
</dbReference>
<dbReference type="Proteomes" id="UP000256645">
    <property type="component" value="Unassembled WGS sequence"/>
</dbReference>